<evidence type="ECO:0008006" key="4">
    <source>
        <dbReference type="Google" id="ProtNLM"/>
    </source>
</evidence>
<evidence type="ECO:0000313" key="3">
    <source>
        <dbReference type="Proteomes" id="UP000002630"/>
    </source>
</evidence>
<protein>
    <recommendedName>
        <fullName evidence="4">PWWP domain-containing protein</fullName>
    </recommendedName>
</protein>
<feature type="compositionally biased region" description="Polar residues" evidence="1">
    <location>
        <begin position="18"/>
        <end position="27"/>
    </location>
</feature>
<gene>
    <name evidence="2" type="ORF">Esi_0089_0090</name>
</gene>
<accession>D7G8I6</accession>
<organism evidence="2 3">
    <name type="scientific">Ectocarpus siliculosus</name>
    <name type="common">Brown alga</name>
    <name type="synonym">Conferva siliculosa</name>
    <dbReference type="NCBI Taxonomy" id="2880"/>
    <lineage>
        <taxon>Eukaryota</taxon>
        <taxon>Sar</taxon>
        <taxon>Stramenopiles</taxon>
        <taxon>Ochrophyta</taxon>
        <taxon>PX clade</taxon>
        <taxon>Phaeophyceae</taxon>
        <taxon>Ectocarpales</taxon>
        <taxon>Ectocarpaceae</taxon>
        <taxon>Ectocarpus</taxon>
    </lineage>
</organism>
<name>D7G8I6_ECTSI</name>
<dbReference type="AlphaFoldDB" id="D7G8I6"/>
<evidence type="ECO:0000256" key="1">
    <source>
        <dbReference type="SAM" id="MobiDB-lite"/>
    </source>
</evidence>
<dbReference type="Proteomes" id="UP000002630">
    <property type="component" value="Linkage Group LG17"/>
</dbReference>
<dbReference type="InParanoid" id="D7G8I6"/>
<evidence type="ECO:0000313" key="2">
    <source>
        <dbReference type="EMBL" id="CBJ28031.1"/>
    </source>
</evidence>
<dbReference type="EMBL" id="FN649742">
    <property type="protein sequence ID" value="CBJ28031.1"/>
    <property type="molecule type" value="Genomic_DNA"/>
</dbReference>
<feature type="region of interest" description="Disordered" evidence="1">
    <location>
        <begin position="18"/>
        <end position="117"/>
    </location>
</feature>
<feature type="compositionally biased region" description="Pro residues" evidence="1">
    <location>
        <begin position="85"/>
        <end position="96"/>
    </location>
</feature>
<sequence length="352" mass="38139">MRSLSMTTGALARQLKTANAATATSKRLAQAQAKALDLGYTSSSTEEESDSAMSPLPPSPLSEPRASAVHDPIAGSTDGAEVKSAPPPPPTIPPSPASAHNGVAAAATAAGTGGENTVSAEYARGGRVEKPTPGLVVWAKRGAELWPSLIRQKVGYDKWTVVHLGPVVRQTRGSSSPTEPAFSVKEVMSSSLLQFPGGVPLMALKEKLKRPPESTEKKAKRAHVRDEFSLLANKERQVLQLAIDHAVHLCVVYAWGNDANMVNVLDGVPLDDLGLTAEGAQNGRKRLRKLMARQDRWAMTPDTWRSWERLRLIVNLGDTSVGSLCQNLRYVYQEVENWINGSPKRWWQSKEK</sequence>
<dbReference type="OrthoDB" id="10618920at2759"/>
<keyword evidence="3" id="KW-1185">Reference proteome</keyword>
<dbReference type="EMBL" id="FN649127">
    <property type="protein sequence ID" value="CBJ28031.1"/>
    <property type="molecule type" value="Genomic_DNA"/>
</dbReference>
<reference evidence="2 3" key="1">
    <citation type="journal article" date="2010" name="Nature">
        <title>The Ectocarpus genome and the independent evolution of multicellularity in brown algae.</title>
        <authorList>
            <person name="Cock J.M."/>
            <person name="Sterck L."/>
            <person name="Rouze P."/>
            <person name="Scornet D."/>
            <person name="Allen A.E."/>
            <person name="Amoutzias G."/>
            <person name="Anthouard V."/>
            <person name="Artiguenave F."/>
            <person name="Aury J.M."/>
            <person name="Badger J.H."/>
            <person name="Beszteri B."/>
            <person name="Billiau K."/>
            <person name="Bonnet E."/>
            <person name="Bothwell J.H."/>
            <person name="Bowler C."/>
            <person name="Boyen C."/>
            <person name="Brownlee C."/>
            <person name="Carrano C.J."/>
            <person name="Charrier B."/>
            <person name="Cho G.Y."/>
            <person name="Coelho S.M."/>
            <person name="Collen J."/>
            <person name="Corre E."/>
            <person name="Da Silva C."/>
            <person name="Delage L."/>
            <person name="Delaroque N."/>
            <person name="Dittami S.M."/>
            <person name="Doulbeau S."/>
            <person name="Elias M."/>
            <person name="Farnham G."/>
            <person name="Gachon C.M."/>
            <person name="Gschloessl B."/>
            <person name="Heesch S."/>
            <person name="Jabbari K."/>
            <person name="Jubin C."/>
            <person name="Kawai H."/>
            <person name="Kimura K."/>
            <person name="Kloareg B."/>
            <person name="Kupper F.C."/>
            <person name="Lang D."/>
            <person name="Le Bail A."/>
            <person name="Leblanc C."/>
            <person name="Lerouge P."/>
            <person name="Lohr M."/>
            <person name="Lopez P.J."/>
            <person name="Martens C."/>
            <person name="Maumus F."/>
            <person name="Michel G."/>
            <person name="Miranda-Saavedra D."/>
            <person name="Morales J."/>
            <person name="Moreau H."/>
            <person name="Motomura T."/>
            <person name="Nagasato C."/>
            <person name="Napoli C.A."/>
            <person name="Nelson D.R."/>
            <person name="Nyvall-Collen P."/>
            <person name="Peters A.F."/>
            <person name="Pommier C."/>
            <person name="Potin P."/>
            <person name="Poulain J."/>
            <person name="Quesneville H."/>
            <person name="Read B."/>
            <person name="Rensing S.A."/>
            <person name="Ritter A."/>
            <person name="Rousvoal S."/>
            <person name="Samanta M."/>
            <person name="Samson G."/>
            <person name="Schroeder D.C."/>
            <person name="Segurens B."/>
            <person name="Strittmatter M."/>
            <person name="Tonon T."/>
            <person name="Tregear J.W."/>
            <person name="Valentin K."/>
            <person name="von Dassow P."/>
            <person name="Yamagishi T."/>
            <person name="Van de Peer Y."/>
            <person name="Wincker P."/>
        </authorList>
    </citation>
    <scope>NUCLEOTIDE SEQUENCE [LARGE SCALE GENOMIC DNA]</scope>
    <source>
        <strain evidence="3">Ec32 / CCAP1310/4</strain>
    </source>
</reference>
<proteinExistence type="predicted"/>